<dbReference type="OrthoDB" id="1096657at2759"/>
<name>R0FZ68_9BRAS</name>
<feature type="signal peptide" evidence="1">
    <location>
        <begin position="1"/>
        <end position="21"/>
    </location>
</feature>
<evidence type="ECO:0000313" key="2">
    <source>
        <dbReference type="EMBL" id="EOA28392.1"/>
    </source>
</evidence>
<evidence type="ECO:0000256" key="1">
    <source>
        <dbReference type="SAM" id="SignalP"/>
    </source>
</evidence>
<dbReference type="Proteomes" id="UP000029121">
    <property type="component" value="Unassembled WGS sequence"/>
</dbReference>
<accession>R0FZ68</accession>
<reference evidence="3" key="1">
    <citation type="journal article" date="2013" name="Nat. Genet.">
        <title>The Capsella rubella genome and the genomic consequences of rapid mating system evolution.</title>
        <authorList>
            <person name="Slotte T."/>
            <person name="Hazzouri K.M."/>
            <person name="Agren J.A."/>
            <person name="Koenig D."/>
            <person name="Maumus F."/>
            <person name="Guo Y.L."/>
            <person name="Steige K."/>
            <person name="Platts A.E."/>
            <person name="Escobar J.S."/>
            <person name="Newman L.K."/>
            <person name="Wang W."/>
            <person name="Mandakova T."/>
            <person name="Vello E."/>
            <person name="Smith L.M."/>
            <person name="Henz S.R."/>
            <person name="Steffen J."/>
            <person name="Takuno S."/>
            <person name="Brandvain Y."/>
            <person name="Coop G."/>
            <person name="Andolfatto P."/>
            <person name="Hu T.T."/>
            <person name="Blanchette M."/>
            <person name="Clark R.M."/>
            <person name="Quesneville H."/>
            <person name="Nordborg M."/>
            <person name="Gaut B.S."/>
            <person name="Lysak M.A."/>
            <person name="Jenkins J."/>
            <person name="Grimwood J."/>
            <person name="Chapman J."/>
            <person name="Prochnik S."/>
            <person name="Shu S."/>
            <person name="Rokhsar D."/>
            <person name="Schmutz J."/>
            <person name="Weigel D."/>
            <person name="Wright S.I."/>
        </authorList>
    </citation>
    <scope>NUCLEOTIDE SEQUENCE [LARGE SCALE GENOMIC DNA]</scope>
    <source>
        <strain evidence="3">cv. Monte Gargano</strain>
    </source>
</reference>
<gene>
    <name evidence="2" type="ORF">CARUB_v10024598mg</name>
</gene>
<organism evidence="2 3">
    <name type="scientific">Capsella rubella</name>
    <dbReference type="NCBI Taxonomy" id="81985"/>
    <lineage>
        <taxon>Eukaryota</taxon>
        <taxon>Viridiplantae</taxon>
        <taxon>Streptophyta</taxon>
        <taxon>Embryophyta</taxon>
        <taxon>Tracheophyta</taxon>
        <taxon>Spermatophyta</taxon>
        <taxon>Magnoliopsida</taxon>
        <taxon>eudicotyledons</taxon>
        <taxon>Gunneridae</taxon>
        <taxon>Pentapetalae</taxon>
        <taxon>rosids</taxon>
        <taxon>malvids</taxon>
        <taxon>Brassicales</taxon>
        <taxon>Brassicaceae</taxon>
        <taxon>Camelineae</taxon>
        <taxon>Capsella</taxon>
    </lineage>
</organism>
<feature type="chain" id="PRO_5004341514" evidence="1">
    <location>
        <begin position="22"/>
        <end position="79"/>
    </location>
</feature>
<keyword evidence="3" id="KW-1185">Reference proteome</keyword>
<proteinExistence type="predicted"/>
<dbReference type="AlphaFoldDB" id="R0FZ68"/>
<keyword evidence="1" id="KW-0732">Signal</keyword>
<evidence type="ECO:0000313" key="3">
    <source>
        <dbReference type="Proteomes" id="UP000029121"/>
    </source>
</evidence>
<protein>
    <submittedName>
        <fullName evidence="2">Uncharacterized protein</fullName>
    </submittedName>
</protein>
<dbReference type="EMBL" id="KB870808">
    <property type="protein sequence ID" value="EOA28392.1"/>
    <property type="molecule type" value="Genomic_DNA"/>
</dbReference>
<dbReference type="KEGG" id="crb:17888375"/>
<sequence>MEKKVALVMALMLLMSTLVSAEESPSIGQRIDSAATSVSTFFNDHARPAVESVTSAFESVTSTFKSAYDWFHDRAKYVF</sequence>